<dbReference type="Proteomes" id="UP000032180">
    <property type="component" value="Chromosome 1"/>
</dbReference>
<keyword evidence="2" id="KW-1185">Reference proteome</keyword>
<dbReference type="EnsemblPlants" id="LPERR01G07930.1">
    <property type="protein sequence ID" value="LPERR01G07930.1"/>
    <property type="gene ID" value="LPERR01G07930"/>
</dbReference>
<reference evidence="1 2" key="1">
    <citation type="submission" date="2012-08" db="EMBL/GenBank/DDBJ databases">
        <title>Oryza genome evolution.</title>
        <authorList>
            <person name="Wing R.A."/>
        </authorList>
    </citation>
    <scope>NUCLEOTIDE SEQUENCE</scope>
</reference>
<dbReference type="eggNOG" id="ENOG502R4ME">
    <property type="taxonomic scope" value="Eukaryota"/>
</dbReference>
<accession>A0A0D9UYP0</accession>
<organism evidence="1 2">
    <name type="scientific">Leersia perrieri</name>
    <dbReference type="NCBI Taxonomy" id="77586"/>
    <lineage>
        <taxon>Eukaryota</taxon>
        <taxon>Viridiplantae</taxon>
        <taxon>Streptophyta</taxon>
        <taxon>Embryophyta</taxon>
        <taxon>Tracheophyta</taxon>
        <taxon>Spermatophyta</taxon>
        <taxon>Magnoliopsida</taxon>
        <taxon>Liliopsida</taxon>
        <taxon>Poales</taxon>
        <taxon>Poaceae</taxon>
        <taxon>BOP clade</taxon>
        <taxon>Oryzoideae</taxon>
        <taxon>Oryzeae</taxon>
        <taxon>Oryzinae</taxon>
        <taxon>Leersia</taxon>
    </lineage>
</organism>
<protein>
    <submittedName>
        <fullName evidence="1">Uncharacterized protein</fullName>
    </submittedName>
</protein>
<evidence type="ECO:0000313" key="2">
    <source>
        <dbReference type="Proteomes" id="UP000032180"/>
    </source>
</evidence>
<reference evidence="1" key="3">
    <citation type="submission" date="2015-04" db="UniProtKB">
        <authorList>
            <consortium name="EnsemblPlants"/>
        </authorList>
    </citation>
    <scope>IDENTIFICATION</scope>
</reference>
<dbReference type="AlphaFoldDB" id="A0A0D9UYP0"/>
<dbReference type="HOGENOM" id="CLU_1135003_0_0_1"/>
<proteinExistence type="predicted"/>
<sequence length="258" mass="29098">MESLTLGSCHCRKADDDVEDRQPRRPFQPWPLHAAHFNLAKRKLELEDLSHACRRDSFCFMCVHAFCSHCCRAHHGLPLYYHVVIPINVDASTGKPIVPEQSPGWCPDKPSLEFVANLVNKEDYSTNLPRNAYCMRCCKAFPTALCHHHEYKCGTDAILRIAERDGQHCTRCTGNEPWDPLAIEEDDNGKVVMLLPVLRRSSPDVCVQCGGQVLDPKRGSLCSLSCDAAHSQDVAQRRERRDSARATQHLAKLRLDSV</sequence>
<dbReference type="Gramene" id="LPERR01G07930.1">
    <property type="protein sequence ID" value="LPERR01G07930.1"/>
    <property type="gene ID" value="LPERR01G07930"/>
</dbReference>
<name>A0A0D9UYP0_9ORYZ</name>
<reference evidence="2" key="2">
    <citation type="submission" date="2013-12" db="EMBL/GenBank/DDBJ databases">
        <authorList>
            <person name="Yu Y."/>
            <person name="Lee S."/>
            <person name="de Baynast K."/>
            <person name="Wissotski M."/>
            <person name="Liu L."/>
            <person name="Talag J."/>
            <person name="Goicoechea J."/>
            <person name="Angelova A."/>
            <person name="Jetty R."/>
            <person name="Kudrna D."/>
            <person name="Golser W."/>
            <person name="Rivera L."/>
            <person name="Zhang J."/>
            <person name="Wing R."/>
        </authorList>
    </citation>
    <scope>NUCLEOTIDE SEQUENCE</scope>
</reference>
<evidence type="ECO:0000313" key="1">
    <source>
        <dbReference type="EnsemblPlants" id="LPERR01G07930.1"/>
    </source>
</evidence>